<accession>A0A151N4Q0</accession>
<keyword evidence="2" id="KW-1185">Reference proteome</keyword>
<evidence type="ECO:0000313" key="1">
    <source>
        <dbReference type="EMBL" id="KYO31760.1"/>
    </source>
</evidence>
<sequence length="86" mass="9945">MISATWNIHAFIDNQDNKEPEGRTAIISRELVRYNIDPAALSRTRLLDEGQLREECRGYTFWKGRLAQDRCVHGIGFTIKNKLIRG</sequence>
<reference evidence="1 2" key="1">
    <citation type="journal article" date="2012" name="Genome Biol.">
        <title>Sequencing three crocodilian genomes to illuminate the evolution of archosaurs and amniotes.</title>
        <authorList>
            <person name="St John J.A."/>
            <person name="Braun E.L."/>
            <person name="Isberg S.R."/>
            <person name="Miles L.G."/>
            <person name="Chong A.Y."/>
            <person name="Gongora J."/>
            <person name="Dalzell P."/>
            <person name="Moran C."/>
            <person name="Bed'hom B."/>
            <person name="Abzhanov A."/>
            <person name="Burgess S.C."/>
            <person name="Cooksey A.M."/>
            <person name="Castoe T.A."/>
            <person name="Crawford N.G."/>
            <person name="Densmore L.D."/>
            <person name="Drew J.C."/>
            <person name="Edwards S.V."/>
            <person name="Faircloth B.C."/>
            <person name="Fujita M.K."/>
            <person name="Greenwold M.J."/>
            <person name="Hoffmann F.G."/>
            <person name="Howard J.M."/>
            <person name="Iguchi T."/>
            <person name="Janes D.E."/>
            <person name="Khan S.Y."/>
            <person name="Kohno S."/>
            <person name="de Koning A.J."/>
            <person name="Lance S.L."/>
            <person name="McCarthy F.M."/>
            <person name="McCormack J.E."/>
            <person name="Merchant M.E."/>
            <person name="Peterson D.G."/>
            <person name="Pollock D.D."/>
            <person name="Pourmand N."/>
            <person name="Raney B.J."/>
            <person name="Roessler K.A."/>
            <person name="Sanford J.R."/>
            <person name="Sawyer R.H."/>
            <person name="Schmidt C.J."/>
            <person name="Triplett E.W."/>
            <person name="Tuberville T.D."/>
            <person name="Venegas-Anaya M."/>
            <person name="Howard J.T."/>
            <person name="Jarvis E.D."/>
            <person name="Guillette L.J.Jr."/>
            <person name="Glenn T.C."/>
            <person name="Green R.E."/>
            <person name="Ray D.A."/>
        </authorList>
    </citation>
    <scope>NUCLEOTIDE SEQUENCE [LARGE SCALE GENOMIC DNA]</scope>
    <source>
        <strain evidence="1">KSC_2009_1</strain>
    </source>
</reference>
<dbReference type="AlphaFoldDB" id="A0A151N4Q0"/>
<name>A0A151N4Q0_ALLMI</name>
<proteinExistence type="predicted"/>
<comment type="caution">
    <text evidence="1">The sequence shown here is derived from an EMBL/GenBank/DDBJ whole genome shotgun (WGS) entry which is preliminary data.</text>
</comment>
<evidence type="ECO:0000313" key="2">
    <source>
        <dbReference type="Proteomes" id="UP000050525"/>
    </source>
</evidence>
<organism evidence="1 2">
    <name type="scientific">Alligator mississippiensis</name>
    <name type="common">American alligator</name>
    <dbReference type="NCBI Taxonomy" id="8496"/>
    <lineage>
        <taxon>Eukaryota</taxon>
        <taxon>Metazoa</taxon>
        <taxon>Chordata</taxon>
        <taxon>Craniata</taxon>
        <taxon>Vertebrata</taxon>
        <taxon>Euteleostomi</taxon>
        <taxon>Archelosauria</taxon>
        <taxon>Archosauria</taxon>
        <taxon>Crocodylia</taxon>
        <taxon>Alligatoridae</taxon>
        <taxon>Alligatorinae</taxon>
        <taxon>Alligator</taxon>
    </lineage>
</organism>
<dbReference type="Proteomes" id="UP000050525">
    <property type="component" value="Unassembled WGS sequence"/>
</dbReference>
<protein>
    <submittedName>
        <fullName evidence="1">Uncharacterized protein</fullName>
    </submittedName>
</protein>
<dbReference type="EMBL" id="AKHW03004053">
    <property type="protein sequence ID" value="KYO31760.1"/>
    <property type="molecule type" value="Genomic_DNA"/>
</dbReference>
<gene>
    <name evidence="1" type="ORF">Y1Q_0022835</name>
</gene>